<comment type="subcellular location">
    <subcellularLocation>
        <location evidence="1">Cell inner membrane</location>
        <topology evidence="1">Multi-pass membrane protein</topology>
    </subcellularLocation>
</comment>
<proteinExistence type="predicted"/>
<dbReference type="Gene3D" id="1.10.3720.10">
    <property type="entry name" value="MetI-like"/>
    <property type="match status" value="2"/>
</dbReference>
<keyword evidence="5 8" id="KW-0812">Transmembrane</keyword>
<accession>A0A7I9VL31</accession>
<keyword evidence="2" id="KW-0813">Transport</keyword>
<evidence type="ECO:0000256" key="7">
    <source>
        <dbReference type="ARBA" id="ARBA00023136"/>
    </source>
</evidence>
<feature type="transmembrane region" description="Helical" evidence="8">
    <location>
        <begin position="184"/>
        <end position="205"/>
    </location>
</feature>
<evidence type="ECO:0000256" key="6">
    <source>
        <dbReference type="ARBA" id="ARBA00022989"/>
    </source>
</evidence>
<evidence type="ECO:0000256" key="8">
    <source>
        <dbReference type="SAM" id="Phobius"/>
    </source>
</evidence>
<evidence type="ECO:0000313" key="10">
    <source>
        <dbReference type="EMBL" id="GEJ57123.1"/>
    </source>
</evidence>
<feature type="transmembrane region" description="Helical" evidence="8">
    <location>
        <begin position="97"/>
        <end position="119"/>
    </location>
</feature>
<organism evidence="10 11">
    <name type="scientific">Anaeromyxobacter diazotrophicus</name>
    <dbReference type="NCBI Taxonomy" id="2590199"/>
    <lineage>
        <taxon>Bacteria</taxon>
        <taxon>Pseudomonadati</taxon>
        <taxon>Myxococcota</taxon>
        <taxon>Myxococcia</taxon>
        <taxon>Myxococcales</taxon>
        <taxon>Cystobacterineae</taxon>
        <taxon>Anaeromyxobacteraceae</taxon>
        <taxon>Anaeromyxobacter</taxon>
    </lineage>
</organism>
<feature type="domain" description="ABC transmembrane type-1" evidence="9">
    <location>
        <begin position="60"/>
        <end position="253"/>
    </location>
</feature>
<reference evidence="11" key="1">
    <citation type="journal article" date="2020" name="Appl. Environ. Microbiol.">
        <title>Diazotrophic Anaeromyxobacter Isolates from Soils.</title>
        <authorList>
            <person name="Masuda Y."/>
            <person name="Yamanaka H."/>
            <person name="Xu Z.X."/>
            <person name="Shiratori Y."/>
            <person name="Aono T."/>
            <person name="Amachi S."/>
            <person name="Senoo K."/>
            <person name="Itoh H."/>
        </authorList>
    </citation>
    <scope>NUCLEOTIDE SEQUENCE [LARGE SCALE GENOMIC DNA]</scope>
    <source>
        <strain evidence="11">R267</strain>
    </source>
</reference>
<keyword evidence="7 8" id="KW-0472">Membrane</keyword>
<dbReference type="InterPro" id="IPR000515">
    <property type="entry name" value="MetI-like"/>
</dbReference>
<keyword evidence="4" id="KW-0997">Cell inner membrane</keyword>
<sequence length="524" mass="53611">MGWALALRRREEPLLLAAAGLALAALALSPLVALSGQLASAEALRHAARALSAPRTWLLLLSSLGLASAVTLLALGIGLPLGVLLGRADLPLRRLALGLHAFPLFLPPFLLALGWFHLLGRGGIAASGPGGRLLFSAPGAVLVLALALTPVVTSLVAVALRAVDPSLEEAALLVAGPGRAAARILLPLIRPAIALAALIVFSLAFSELGVPMFLRVAVYPALVFSRLGGVDFAPGEAFALAAPLFAVAAGLLAFERRAAGRRSFAVLGLRSREVPDLRLGRWRLPAALFAAGASLLPLLPLAALALRAARGGGFAELPRWIGASAWYSLLDALGAGTVVLALAIVIGHAAARRRRGGAALDALAVLAFVTPAAVLGVGLVAAWNRPSLQPVYGSSAMVGLALAARHAAVALRTAAVSFAQGSAHHEEAAAIAGARFLRRLGRILVPLHARGLAAAWLLAVVFCLRDLETAVLLYPAGQEPLTVRIFTLEANGPGAVVAALSCAQVAMTAAVLALGAALLLRRGR</sequence>
<feature type="domain" description="ABC transmembrane type-1" evidence="9">
    <location>
        <begin position="325"/>
        <end position="515"/>
    </location>
</feature>
<feature type="transmembrane region" description="Helical" evidence="8">
    <location>
        <begin position="494"/>
        <end position="520"/>
    </location>
</feature>
<dbReference type="AlphaFoldDB" id="A0A7I9VL31"/>
<evidence type="ECO:0000256" key="4">
    <source>
        <dbReference type="ARBA" id="ARBA00022519"/>
    </source>
</evidence>
<feature type="transmembrane region" description="Helical" evidence="8">
    <location>
        <begin position="286"/>
        <end position="306"/>
    </location>
</feature>
<feature type="transmembrane region" description="Helical" evidence="8">
    <location>
        <begin position="57"/>
        <end position="85"/>
    </location>
</feature>
<protein>
    <submittedName>
        <fullName evidence="10">ABC transporter permease</fullName>
    </submittedName>
</protein>
<dbReference type="PROSITE" id="PS50928">
    <property type="entry name" value="ABC_TM1"/>
    <property type="match status" value="2"/>
</dbReference>
<name>A0A7I9VL31_9BACT</name>
<feature type="transmembrane region" description="Helical" evidence="8">
    <location>
        <begin position="139"/>
        <end position="163"/>
    </location>
</feature>
<dbReference type="Proteomes" id="UP000503640">
    <property type="component" value="Unassembled WGS sequence"/>
</dbReference>
<keyword evidence="6 8" id="KW-1133">Transmembrane helix</keyword>
<dbReference type="CDD" id="cd06261">
    <property type="entry name" value="TM_PBP2"/>
    <property type="match status" value="1"/>
</dbReference>
<keyword evidence="3" id="KW-1003">Cell membrane</keyword>
<evidence type="ECO:0000256" key="2">
    <source>
        <dbReference type="ARBA" id="ARBA00022448"/>
    </source>
</evidence>
<evidence type="ECO:0000259" key="9">
    <source>
        <dbReference type="PROSITE" id="PS50928"/>
    </source>
</evidence>
<dbReference type="SUPFAM" id="SSF161098">
    <property type="entry name" value="MetI-like"/>
    <property type="match status" value="2"/>
</dbReference>
<feature type="transmembrane region" description="Helical" evidence="8">
    <location>
        <begin position="363"/>
        <end position="383"/>
    </location>
</feature>
<comment type="caution">
    <text evidence="10">The sequence shown here is derived from an EMBL/GenBank/DDBJ whole genome shotgun (WGS) entry which is preliminary data.</text>
</comment>
<dbReference type="GO" id="GO:0055085">
    <property type="term" value="P:transmembrane transport"/>
    <property type="evidence" value="ECO:0007669"/>
    <property type="project" value="InterPro"/>
</dbReference>
<dbReference type="PANTHER" id="PTHR43357">
    <property type="entry name" value="INNER MEMBRANE ABC TRANSPORTER PERMEASE PROTEIN YDCV"/>
    <property type="match status" value="1"/>
</dbReference>
<evidence type="ECO:0000256" key="5">
    <source>
        <dbReference type="ARBA" id="ARBA00022692"/>
    </source>
</evidence>
<evidence type="ECO:0000256" key="1">
    <source>
        <dbReference type="ARBA" id="ARBA00004429"/>
    </source>
</evidence>
<dbReference type="EMBL" id="BJTG01000004">
    <property type="protein sequence ID" value="GEJ57123.1"/>
    <property type="molecule type" value="Genomic_DNA"/>
</dbReference>
<dbReference type="PANTHER" id="PTHR43357:SF3">
    <property type="entry name" value="FE(3+)-TRANSPORT SYSTEM PERMEASE PROTEIN FBPB 2"/>
    <property type="match status" value="1"/>
</dbReference>
<evidence type="ECO:0000313" key="11">
    <source>
        <dbReference type="Proteomes" id="UP000503640"/>
    </source>
</evidence>
<feature type="transmembrane region" description="Helical" evidence="8">
    <location>
        <begin position="389"/>
        <end position="408"/>
    </location>
</feature>
<feature type="transmembrane region" description="Helical" evidence="8">
    <location>
        <begin position="326"/>
        <end position="351"/>
    </location>
</feature>
<gene>
    <name evidence="10" type="ORF">AMYX_18640</name>
</gene>
<evidence type="ECO:0000256" key="3">
    <source>
        <dbReference type="ARBA" id="ARBA00022475"/>
    </source>
</evidence>
<dbReference type="GO" id="GO:0005886">
    <property type="term" value="C:plasma membrane"/>
    <property type="evidence" value="ECO:0007669"/>
    <property type="project" value="UniProtKB-SubCell"/>
</dbReference>
<dbReference type="InterPro" id="IPR035906">
    <property type="entry name" value="MetI-like_sf"/>
</dbReference>
<feature type="transmembrane region" description="Helical" evidence="8">
    <location>
        <begin position="237"/>
        <end position="254"/>
    </location>
</feature>
<keyword evidence="11" id="KW-1185">Reference proteome</keyword>